<feature type="region of interest" description="Disordered" evidence="1">
    <location>
        <begin position="1"/>
        <end position="170"/>
    </location>
</feature>
<dbReference type="Pfam" id="PF18970">
    <property type="entry name" value="DUF5709"/>
    <property type="match status" value="1"/>
</dbReference>
<comment type="caution">
    <text evidence="3">The sequence shown here is derived from an EMBL/GenBank/DDBJ whole genome shotgun (WGS) entry which is preliminary data.</text>
</comment>
<name>A0ABS4VZS6_9PSEU</name>
<keyword evidence="4" id="KW-1185">Reference proteome</keyword>
<dbReference type="InterPro" id="IPR043763">
    <property type="entry name" value="DUF5709"/>
</dbReference>
<evidence type="ECO:0000313" key="4">
    <source>
        <dbReference type="Proteomes" id="UP001519295"/>
    </source>
</evidence>
<protein>
    <recommendedName>
        <fullName evidence="2">DUF5709 domain-containing protein</fullName>
    </recommendedName>
</protein>
<dbReference type="EMBL" id="JAGINU010000001">
    <property type="protein sequence ID" value="MBP2369409.1"/>
    <property type="molecule type" value="Genomic_DNA"/>
</dbReference>
<evidence type="ECO:0000313" key="3">
    <source>
        <dbReference type="EMBL" id="MBP2369409.1"/>
    </source>
</evidence>
<proteinExistence type="predicted"/>
<gene>
    <name evidence="3" type="ORF">JOF36_005105</name>
</gene>
<accession>A0ABS4VZS6</accession>
<sequence>MAAGEENEFQPEAPDMASALQLDTDEALTGPSGTDPLDSGYIPPDRPYGVDDHAVTPAGERDGENLDDRLARELPDELPIDETDRSGRLVTDGPDSDDAQDVGVDGGAAGAEEAAVHDVDAGIIPVVDESPAEDPEVSEQLAQDADRADEAAADAEWDADTDPGWARGRD</sequence>
<organism evidence="3 4">
    <name type="scientific">Pseudonocardia parietis</name>
    <dbReference type="NCBI Taxonomy" id="570936"/>
    <lineage>
        <taxon>Bacteria</taxon>
        <taxon>Bacillati</taxon>
        <taxon>Actinomycetota</taxon>
        <taxon>Actinomycetes</taxon>
        <taxon>Pseudonocardiales</taxon>
        <taxon>Pseudonocardiaceae</taxon>
        <taxon>Pseudonocardia</taxon>
    </lineage>
</organism>
<evidence type="ECO:0000259" key="2">
    <source>
        <dbReference type="Pfam" id="PF18970"/>
    </source>
</evidence>
<dbReference type="Proteomes" id="UP001519295">
    <property type="component" value="Unassembled WGS sequence"/>
</dbReference>
<evidence type="ECO:0000256" key="1">
    <source>
        <dbReference type="SAM" id="MobiDB-lite"/>
    </source>
</evidence>
<feature type="compositionally biased region" description="Basic and acidic residues" evidence="1">
    <location>
        <begin position="48"/>
        <end position="75"/>
    </location>
</feature>
<reference evidence="3 4" key="1">
    <citation type="submission" date="2021-03" db="EMBL/GenBank/DDBJ databases">
        <title>Sequencing the genomes of 1000 actinobacteria strains.</title>
        <authorList>
            <person name="Klenk H.-P."/>
        </authorList>
    </citation>
    <scope>NUCLEOTIDE SEQUENCE [LARGE SCALE GENOMIC DNA]</scope>
    <source>
        <strain evidence="3 4">DSM 45256</strain>
    </source>
</reference>
<dbReference type="RefSeq" id="WP_210031431.1">
    <property type="nucleotide sequence ID" value="NZ_JAGINU010000001.1"/>
</dbReference>
<feature type="compositionally biased region" description="Acidic residues" evidence="1">
    <location>
        <begin position="151"/>
        <end position="161"/>
    </location>
</feature>
<feature type="domain" description="DUF5709" evidence="2">
    <location>
        <begin position="82"/>
        <end position="120"/>
    </location>
</feature>